<proteinExistence type="predicted"/>
<comment type="caution">
    <text evidence="1">The sequence shown here is derived from an EMBL/GenBank/DDBJ whole genome shotgun (WGS) entry which is preliminary data.</text>
</comment>
<keyword evidence="2" id="KW-1185">Reference proteome</keyword>
<reference evidence="1 2" key="1">
    <citation type="journal article" date="2024" name="Int. J. Mol. Sci.">
        <title>Exploration of Alicyclobacillus spp. Genome in Search of Antibiotic Resistance.</title>
        <authorList>
            <person name="Bucka-Kolendo J."/>
            <person name="Kiousi D.E."/>
            <person name="Dekowska A."/>
            <person name="Mikolajczuk-Szczyrba A."/>
            <person name="Karadedos D.M."/>
            <person name="Michael P."/>
            <person name="Galanis A."/>
            <person name="Sokolowska B."/>
        </authorList>
    </citation>
    <scope>NUCLEOTIDE SEQUENCE [LARGE SCALE GENOMIC DNA]</scope>
    <source>
        <strain evidence="1 2">KKP 3000</strain>
    </source>
</reference>
<dbReference type="EMBL" id="JBDXSU010000047">
    <property type="protein sequence ID" value="MFB5193197.1"/>
    <property type="molecule type" value="Genomic_DNA"/>
</dbReference>
<accession>A0ABV5ALR6</accession>
<gene>
    <name evidence="1" type="ORF">KKP3000_003143</name>
</gene>
<evidence type="ECO:0000313" key="2">
    <source>
        <dbReference type="Proteomes" id="UP001579974"/>
    </source>
</evidence>
<organism evidence="1 2">
    <name type="scientific">Alicyclobacillus fastidiosus</name>
    <dbReference type="NCBI Taxonomy" id="392011"/>
    <lineage>
        <taxon>Bacteria</taxon>
        <taxon>Bacillati</taxon>
        <taxon>Bacillota</taxon>
        <taxon>Bacilli</taxon>
        <taxon>Bacillales</taxon>
        <taxon>Alicyclobacillaceae</taxon>
        <taxon>Alicyclobacillus</taxon>
    </lineage>
</organism>
<dbReference type="Proteomes" id="UP001579974">
    <property type="component" value="Unassembled WGS sequence"/>
</dbReference>
<evidence type="ECO:0000313" key="1">
    <source>
        <dbReference type="EMBL" id="MFB5193197.1"/>
    </source>
</evidence>
<dbReference type="RefSeq" id="WP_275473376.1">
    <property type="nucleotide sequence ID" value="NZ_CP162940.1"/>
</dbReference>
<name>A0ABV5ALR6_9BACL</name>
<protein>
    <submittedName>
        <fullName evidence="1">Uncharacterized protein</fullName>
    </submittedName>
</protein>
<sequence length="75" mass="8274">MAFHVAGDTFSPVTAEKNTGLSFFRKSEIGDIGTIGMHKGKPISYGAAELRPPFEHVYSNHEHTPYFIVTSDYIG</sequence>